<reference evidence="1" key="1">
    <citation type="submission" date="2022-12" db="EMBL/GenBank/DDBJ databases">
        <authorList>
            <person name="Alioto T."/>
            <person name="Alioto T."/>
            <person name="Gomez Garrido J."/>
        </authorList>
    </citation>
    <scope>NUCLEOTIDE SEQUENCE</scope>
</reference>
<dbReference type="Proteomes" id="UP001178461">
    <property type="component" value="Chromosome 1"/>
</dbReference>
<organism evidence="1 2">
    <name type="scientific">Podarcis lilfordi</name>
    <name type="common">Lilford's wall lizard</name>
    <dbReference type="NCBI Taxonomy" id="74358"/>
    <lineage>
        <taxon>Eukaryota</taxon>
        <taxon>Metazoa</taxon>
        <taxon>Chordata</taxon>
        <taxon>Craniata</taxon>
        <taxon>Vertebrata</taxon>
        <taxon>Euteleostomi</taxon>
        <taxon>Lepidosauria</taxon>
        <taxon>Squamata</taxon>
        <taxon>Bifurcata</taxon>
        <taxon>Unidentata</taxon>
        <taxon>Episquamata</taxon>
        <taxon>Laterata</taxon>
        <taxon>Lacertibaenia</taxon>
        <taxon>Lacertidae</taxon>
        <taxon>Podarcis</taxon>
    </lineage>
</organism>
<accession>A0AA35NWB4</accession>
<evidence type="ECO:0000313" key="1">
    <source>
        <dbReference type="EMBL" id="CAI5763885.1"/>
    </source>
</evidence>
<sequence>MGSFSFQNTQISNFRNTGMSSIHERIHQLGSPPPHTLTYYQQSQFCKCICVAKLLPTTHAKEVELVQRNYAKEQKSLRKTLKGAKPTQTAQCGPSIFCNHGMLMEQNVWASARE</sequence>
<gene>
    <name evidence="1" type="ORF">PODLI_1B010935</name>
</gene>
<evidence type="ECO:0000313" key="2">
    <source>
        <dbReference type="Proteomes" id="UP001178461"/>
    </source>
</evidence>
<name>A0AA35NWB4_9SAUR</name>
<protein>
    <submittedName>
        <fullName evidence="1">Uncharacterized protein</fullName>
    </submittedName>
</protein>
<dbReference type="EMBL" id="OX395126">
    <property type="protein sequence ID" value="CAI5763885.1"/>
    <property type="molecule type" value="Genomic_DNA"/>
</dbReference>
<dbReference type="AlphaFoldDB" id="A0AA35NWB4"/>
<keyword evidence="2" id="KW-1185">Reference proteome</keyword>
<proteinExistence type="predicted"/>